<keyword evidence="1 3" id="KW-0472">Membrane</keyword>
<dbReference type="PIRSF" id="PIRSF032126">
    <property type="entry name" value="F0F1_ATP_synthase_subunit_I"/>
    <property type="match status" value="1"/>
</dbReference>
<dbReference type="AlphaFoldDB" id="A0A2V3U386"/>
<proteinExistence type="inferred from homology"/>
<dbReference type="InterPro" id="IPR016989">
    <property type="entry name" value="Atp1_alphaprobac"/>
</dbReference>
<evidence type="ECO:0000256" key="1">
    <source>
        <dbReference type="PIRNR" id="PIRNR032126"/>
    </source>
</evidence>
<keyword evidence="3" id="KW-0812">Transmembrane</keyword>
<dbReference type="RefSeq" id="WP_110376232.1">
    <property type="nucleotide sequence ID" value="NZ_CAKNFM010000006.1"/>
</dbReference>
<dbReference type="InterPro" id="IPR032820">
    <property type="entry name" value="ATPase_put"/>
</dbReference>
<dbReference type="GO" id="GO:0045259">
    <property type="term" value="C:proton-transporting ATP synthase complex"/>
    <property type="evidence" value="ECO:0007669"/>
    <property type="project" value="UniProtKB-UniRule"/>
</dbReference>
<protein>
    <recommendedName>
        <fullName evidence="1">ATP synthase protein I</fullName>
    </recommendedName>
</protein>
<comment type="similarity">
    <text evidence="1">Belongs to the bacterial AtpI family.</text>
</comment>
<dbReference type="GO" id="GO:1902600">
    <property type="term" value="P:proton transmembrane transport"/>
    <property type="evidence" value="ECO:0007669"/>
    <property type="project" value="UniProtKB-KW"/>
</dbReference>
<evidence type="ECO:0000256" key="2">
    <source>
        <dbReference type="SAM" id="MobiDB-lite"/>
    </source>
</evidence>
<gene>
    <name evidence="4" type="ORF">C7450_108252</name>
</gene>
<dbReference type="Pfam" id="PF09527">
    <property type="entry name" value="ATPase_gene1"/>
    <property type="match status" value="1"/>
</dbReference>
<feature type="region of interest" description="Disordered" evidence="2">
    <location>
        <begin position="1"/>
        <end position="21"/>
    </location>
</feature>
<keyword evidence="5" id="KW-1185">Reference proteome</keyword>
<name>A0A2V3U386_9HYPH</name>
<keyword evidence="1" id="KW-0813">Transport</keyword>
<comment type="function">
    <text evidence="1">A possible function for this protein is to guide the assembly of the membrane sector of the ATPase enzyme complex.</text>
</comment>
<evidence type="ECO:0000256" key="3">
    <source>
        <dbReference type="SAM" id="Phobius"/>
    </source>
</evidence>
<evidence type="ECO:0000313" key="5">
    <source>
        <dbReference type="Proteomes" id="UP000248021"/>
    </source>
</evidence>
<evidence type="ECO:0000313" key="4">
    <source>
        <dbReference type="EMBL" id="PXW56500.1"/>
    </source>
</evidence>
<keyword evidence="3" id="KW-1133">Transmembrane helix</keyword>
<comment type="caution">
    <text evidence="4">The sequence shown here is derived from an EMBL/GenBank/DDBJ whole genome shotgun (WGS) entry which is preliminary data.</text>
</comment>
<accession>A0A2V3U386</accession>
<dbReference type="EMBL" id="QJJK01000008">
    <property type="protein sequence ID" value="PXW56500.1"/>
    <property type="molecule type" value="Genomic_DNA"/>
</dbReference>
<keyword evidence="1" id="KW-0406">Ion transport</keyword>
<organism evidence="4 5">
    <name type="scientific">Chelatococcus asaccharovorans</name>
    <dbReference type="NCBI Taxonomy" id="28210"/>
    <lineage>
        <taxon>Bacteria</taxon>
        <taxon>Pseudomonadati</taxon>
        <taxon>Pseudomonadota</taxon>
        <taxon>Alphaproteobacteria</taxon>
        <taxon>Hyphomicrobiales</taxon>
        <taxon>Chelatococcaceae</taxon>
        <taxon>Chelatococcus</taxon>
    </lineage>
</organism>
<reference evidence="4 5" key="1">
    <citation type="submission" date="2018-05" db="EMBL/GenBank/DDBJ databases">
        <title>Genomic Encyclopedia of Type Strains, Phase IV (KMG-IV): sequencing the most valuable type-strain genomes for metagenomic binning, comparative biology and taxonomic classification.</title>
        <authorList>
            <person name="Goeker M."/>
        </authorList>
    </citation>
    <scope>NUCLEOTIDE SEQUENCE [LARGE SCALE GENOMIC DNA]</scope>
    <source>
        <strain evidence="4 5">DSM 6462</strain>
    </source>
</reference>
<dbReference type="Proteomes" id="UP000248021">
    <property type="component" value="Unassembled WGS sequence"/>
</dbReference>
<feature type="transmembrane region" description="Helical" evidence="3">
    <location>
        <begin position="63"/>
        <end position="81"/>
    </location>
</feature>
<keyword evidence="1" id="KW-0375">Hydrogen ion transport</keyword>
<feature type="transmembrane region" description="Helical" evidence="3">
    <location>
        <begin position="93"/>
        <end position="114"/>
    </location>
</feature>
<sequence length="123" mass="12562">MAGDTPPSGTNGPAGSRDKELAKRLHDLGDRLAVAEKASRSSSEEGGAGGKADASSLASAMRLAGEFVSGVVVGAGLGWGVDQFFGTRPWGLMVLLLLGFVAGVLNVMRAAGFVRSESKNKRS</sequence>